<dbReference type="STRING" id="1963862.B4O97_14415"/>
<dbReference type="AlphaFoldDB" id="A0A1Y1RV70"/>
<dbReference type="OrthoDB" id="371100at2"/>
<gene>
    <name evidence="1" type="ORF">B4O97_14415</name>
</gene>
<dbReference type="SUPFAM" id="SSF160246">
    <property type="entry name" value="EspE N-terminal domain-like"/>
    <property type="match status" value="1"/>
</dbReference>
<comment type="caution">
    <text evidence="1">The sequence shown here is derived from an EMBL/GenBank/DDBJ whole genome shotgun (WGS) entry which is preliminary data.</text>
</comment>
<reference evidence="1 2" key="1">
    <citation type="submission" date="2017-03" db="EMBL/GenBank/DDBJ databases">
        <title>Draft Genome sequence of Marispirochaeta sp. strain JC444.</title>
        <authorList>
            <person name="Shivani Y."/>
            <person name="Subhash Y."/>
            <person name="Sasikala C."/>
            <person name="Ramana C."/>
        </authorList>
    </citation>
    <scope>NUCLEOTIDE SEQUENCE [LARGE SCALE GENOMIC DNA]</scope>
    <source>
        <strain evidence="1 2">JC444</strain>
    </source>
</reference>
<evidence type="ECO:0000313" key="2">
    <source>
        <dbReference type="Proteomes" id="UP000192343"/>
    </source>
</evidence>
<dbReference type="EMBL" id="MWQY01000017">
    <property type="protein sequence ID" value="ORC33854.1"/>
    <property type="molecule type" value="Genomic_DNA"/>
</dbReference>
<sequence>MKERIGEYFAGIQMLSLEHIEKIMEYQSENPGLKFGEIAVTLGYLEQRDIDEYLERGTG</sequence>
<keyword evidence="2" id="KW-1185">Reference proteome</keyword>
<accession>A0A1Y1RV70</accession>
<proteinExistence type="predicted"/>
<dbReference type="Proteomes" id="UP000192343">
    <property type="component" value="Unassembled WGS sequence"/>
</dbReference>
<organism evidence="1 2">
    <name type="scientific">Marispirochaeta aestuarii</name>
    <dbReference type="NCBI Taxonomy" id="1963862"/>
    <lineage>
        <taxon>Bacteria</taxon>
        <taxon>Pseudomonadati</taxon>
        <taxon>Spirochaetota</taxon>
        <taxon>Spirochaetia</taxon>
        <taxon>Spirochaetales</taxon>
        <taxon>Spirochaetaceae</taxon>
        <taxon>Marispirochaeta</taxon>
    </lineage>
</organism>
<protein>
    <submittedName>
        <fullName evidence="1">Uncharacterized protein</fullName>
    </submittedName>
</protein>
<name>A0A1Y1RV70_9SPIO</name>
<dbReference type="InterPro" id="IPR037257">
    <property type="entry name" value="T2SS_E_N_sf"/>
</dbReference>
<dbReference type="RefSeq" id="WP_083051862.1">
    <property type="nucleotide sequence ID" value="NZ_CAXXQO010000002.1"/>
</dbReference>
<evidence type="ECO:0000313" key="1">
    <source>
        <dbReference type="EMBL" id="ORC33854.1"/>
    </source>
</evidence>